<proteinExistence type="inferred from homology"/>
<reference evidence="5" key="1">
    <citation type="submission" date="2018-05" db="EMBL/GenBank/DDBJ databases">
        <title>Draft genome of Mucuna pruriens seed.</title>
        <authorList>
            <person name="Nnadi N.E."/>
            <person name="Vos R."/>
            <person name="Hasami M.H."/>
            <person name="Devisetty U.K."/>
            <person name="Aguiy J.C."/>
        </authorList>
    </citation>
    <scope>NUCLEOTIDE SEQUENCE [LARGE SCALE GENOMIC DNA]</scope>
    <source>
        <strain evidence="5">JCA_2017</strain>
    </source>
</reference>
<dbReference type="PROSITE" id="PS50843">
    <property type="entry name" value="EXPANSIN_CBD"/>
    <property type="match status" value="1"/>
</dbReference>
<dbReference type="GO" id="GO:0005576">
    <property type="term" value="C:extracellular region"/>
    <property type="evidence" value="ECO:0007669"/>
    <property type="project" value="InterPro"/>
</dbReference>
<dbReference type="InterPro" id="IPR009009">
    <property type="entry name" value="RlpA-like_DPBB"/>
</dbReference>
<keyword evidence="6" id="KW-1185">Reference proteome</keyword>
<dbReference type="AlphaFoldDB" id="A0A371HVR8"/>
<name>A0A371HVR8_MUCPR</name>
<dbReference type="PANTHER" id="PTHR31692">
    <property type="entry name" value="EXPANSIN-B3"/>
    <property type="match status" value="1"/>
</dbReference>
<dbReference type="PANTHER" id="PTHR31692:SF56">
    <property type="entry name" value="EXPANSIN-B2-RELATED"/>
    <property type="match status" value="1"/>
</dbReference>
<evidence type="ECO:0000313" key="5">
    <source>
        <dbReference type="EMBL" id="RDY06875.1"/>
    </source>
</evidence>
<dbReference type="OrthoDB" id="406505at2759"/>
<dbReference type="Proteomes" id="UP000257109">
    <property type="component" value="Unassembled WGS sequence"/>
</dbReference>
<comment type="caution">
    <text evidence="5">The sequence shown here is derived from an EMBL/GenBank/DDBJ whole genome shotgun (WGS) entry which is preliminary data.</text>
</comment>
<dbReference type="Gene3D" id="2.40.40.10">
    <property type="entry name" value="RlpA-like domain"/>
    <property type="match status" value="1"/>
</dbReference>
<gene>
    <name evidence="5" type="primary">EXPB2</name>
    <name evidence="5" type="ORF">CR513_09079</name>
</gene>
<feature type="domain" description="Expansin-like CBD" evidence="4">
    <location>
        <begin position="198"/>
        <end position="282"/>
    </location>
</feature>
<dbReference type="InterPro" id="IPR007118">
    <property type="entry name" value="Expan_Lol_pI"/>
</dbReference>
<evidence type="ECO:0000259" key="4">
    <source>
        <dbReference type="PROSITE" id="PS50843"/>
    </source>
</evidence>
<feature type="non-terminal residue" evidence="5">
    <location>
        <position position="286"/>
    </location>
</feature>
<feature type="chain" id="PRO_5016571297" evidence="2">
    <location>
        <begin position="25"/>
        <end position="286"/>
    </location>
</feature>
<dbReference type="InterPro" id="IPR036908">
    <property type="entry name" value="RlpA-like_sf"/>
</dbReference>
<dbReference type="SUPFAM" id="SSF50685">
    <property type="entry name" value="Barwin-like endoglucanases"/>
    <property type="match status" value="1"/>
</dbReference>
<dbReference type="Pfam" id="PF03330">
    <property type="entry name" value="DPBB_1"/>
    <property type="match status" value="1"/>
</dbReference>
<accession>A0A371HVR8</accession>
<evidence type="ECO:0000313" key="6">
    <source>
        <dbReference type="Proteomes" id="UP000257109"/>
    </source>
</evidence>
<dbReference type="InterPro" id="IPR007117">
    <property type="entry name" value="Expansin_CBD"/>
</dbReference>
<dbReference type="PRINTS" id="PR01225">
    <property type="entry name" value="EXPANSNFAMLY"/>
</dbReference>
<dbReference type="Gene3D" id="2.60.40.760">
    <property type="entry name" value="Expansin, cellulose-binding-like domain"/>
    <property type="match status" value="1"/>
</dbReference>
<dbReference type="InterPro" id="IPR007112">
    <property type="entry name" value="Expansin/allergen_DPBB_dom"/>
</dbReference>
<dbReference type="GO" id="GO:0009653">
    <property type="term" value="P:anatomical structure morphogenesis"/>
    <property type="evidence" value="ECO:0007669"/>
    <property type="project" value="UniProtKB-ARBA"/>
</dbReference>
<keyword evidence="2" id="KW-0732">Signal</keyword>
<evidence type="ECO:0000259" key="3">
    <source>
        <dbReference type="PROSITE" id="PS50842"/>
    </source>
</evidence>
<organism evidence="5 6">
    <name type="scientific">Mucuna pruriens</name>
    <name type="common">Velvet bean</name>
    <name type="synonym">Dolichos pruriens</name>
    <dbReference type="NCBI Taxonomy" id="157652"/>
    <lineage>
        <taxon>Eukaryota</taxon>
        <taxon>Viridiplantae</taxon>
        <taxon>Streptophyta</taxon>
        <taxon>Embryophyta</taxon>
        <taxon>Tracheophyta</taxon>
        <taxon>Spermatophyta</taxon>
        <taxon>Magnoliopsida</taxon>
        <taxon>eudicotyledons</taxon>
        <taxon>Gunneridae</taxon>
        <taxon>Pentapetalae</taxon>
        <taxon>rosids</taxon>
        <taxon>fabids</taxon>
        <taxon>Fabales</taxon>
        <taxon>Fabaceae</taxon>
        <taxon>Papilionoideae</taxon>
        <taxon>50 kb inversion clade</taxon>
        <taxon>NPAAA clade</taxon>
        <taxon>indigoferoid/millettioid clade</taxon>
        <taxon>Phaseoleae</taxon>
        <taxon>Mucuna</taxon>
    </lineage>
</organism>
<dbReference type="PROSITE" id="PS50842">
    <property type="entry name" value="EXPANSIN_EG45"/>
    <property type="match status" value="1"/>
</dbReference>
<dbReference type="EMBL" id="QJKJ01001595">
    <property type="protein sequence ID" value="RDY06875.1"/>
    <property type="molecule type" value="Genomic_DNA"/>
</dbReference>
<sequence>MQVLRHIMYFVVVFYFLFLNPCHCFNLKLLNVSKIQNKDQWQIAAATWFGAPNGGGSNGGACGYVDSVEKPPLSKMVSAGGPSLFNGGRGCGACYEPEMECRFNIISLRNVTDVYVKCTENAACSGKPVSVMISDECAGCTLRSVHFDLSGTAFGSMAAPNLADNLRNAGKLNILYRRVACSFGKSIAFIIDDGANPYYFATEIEYENGDGDLVDIELKQANSDTWHSMQRSWGARWALNLGLRLQAPFSIKLTENGKNSNKTIVADAVIPRAWQPGQVYRSLINF</sequence>
<dbReference type="SUPFAM" id="SSF49590">
    <property type="entry name" value="PHL pollen allergen"/>
    <property type="match status" value="1"/>
</dbReference>
<evidence type="ECO:0000256" key="2">
    <source>
        <dbReference type="SAM" id="SignalP"/>
    </source>
</evidence>
<comment type="similarity">
    <text evidence="1">Belongs to the expansin family.</text>
</comment>
<feature type="signal peptide" evidence="2">
    <location>
        <begin position="1"/>
        <end position="24"/>
    </location>
</feature>
<feature type="domain" description="Expansin-like EG45" evidence="3">
    <location>
        <begin position="59"/>
        <end position="186"/>
    </location>
</feature>
<dbReference type="InterPro" id="IPR036749">
    <property type="entry name" value="Expansin_CBD_sf"/>
</dbReference>
<protein>
    <submittedName>
        <fullName evidence="5">Expansin-B2</fullName>
    </submittedName>
</protein>
<evidence type="ECO:0000256" key="1">
    <source>
        <dbReference type="RuleBase" id="RU003460"/>
    </source>
</evidence>
<dbReference type="Pfam" id="PF01357">
    <property type="entry name" value="Expansin_C"/>
    <property type="match status" value="1"/>
</dbReference>